<sequence length="399" mass="46160">MTHRPTAPIGSFETTPHEPSLVEDSTLVCECGSERANKHGTYGRHPRGHSPVRVQRYRCRICGGTFSPSLSYIKDDYQYPDEVRRLVRVVNAFTDASLERLQDICTVHFGVRPSDEQIRNWITEDTGEIVANDLPTYSGIYTYDEQYLRIDGKRAYRLLLYDDLMGAPVAEQVVDGCEKATVREFLTTALENKPVFVVTTDGRSDYAEIVEDDLGAFHHRCHYHFLKNGEKKLRNEVFRSVRYSNAEKLHATIVWSEFKSVFAAPSYPAAFRRFEAVLDKIEHLPPAVRTYVEEVMENFDKFAIHLRDEWVPSTSNNAERYFSHTKSTQVKRRFRTHEGVQSFLKTQMTVRTVKHGYISREASLARMRELFPDIEMEAVIPLLTETKKRYLWSRDLEAG</sequence>
<gene>
    <name evidence="1" type="ORF">MUK72_11205</name>
    <name evidence="2" type="ORF">MUK72_17000</name>
    <name evidence="3" type="ORF">MUK72_19725</name>
</gene>
<dbReference type="Proteomes" id="UP000830542">
    <property type="component" value="Plasmid unnamed2"/>
</dbReference>
<dbReference type="KEGG" id="hdo:MUK72_19725"/>
<dbReference type="AlphaFoldDB" id="A0AAX3AK54"/>
<name>A0AAX3AK54_HALDO</name>
<dbReference type="Proteomes" id="UP000830542">
    <property type="component" value="Chromosome"/>
</dbReference>
<dbReference type="Proteomes" id="UP000830542">
    <property type="component" value="Plasmid unnamed4"/>
</dbReference>
<accession>A0AAX3AK54</accession>
<organism evidence="1 4">
    <name type="scientific">Halococcus dombrowskii</name>
    <dbReference type="NCBI Taxonomy" id="179637"/>
    <lineage>
        <taxon>Archaea</taxon>
        <taxon>Methanobacteriati</taxon>
        <taxon>Methanobacteriota</taxon>
        <taxon>Stenosarchaea group</taxon>
        <taxon>Halobacteria</taxon>
        <taxon>Halobacteriales</taxon>
        <taxon>Halococcaceae</taxon>
        <taxon>Halococcus</taxon>
    </lineage>
</organism>
<reference evidence="1" key="1">
    <citation type="submission" date="2022-04" db="EMBL/GenBank/DDBJ databases">
        <title>Sequencing and genomic assembly of Halococcus dombrowskii.</title>
        <authorList>
            <person name="Lim S.W."/>
            <person name="MacLea K.S."/>
        </authorList>
    </citation>
    <scope>NUCLEOTIDE SEQUENCE</scope>
    <source>
        <strain evidence="1">H4</strain>
        <plasmid evidence="2">unnamed2</plasmid>
        <plasmid evidence="3">unnamed4</plasmid>
    </source>
</reference>
<evidence type="ECO:0000313" key="1">
    <source>
        <dbReference type="EMBL" id="UOO94530.1"/>
    </source>
</evidence>
<keyword evidence="2" id="KW-0614">Plasmid</keyword>
<dbReference type="GeneID" id="71764127"/>
<evidence type="ECO:0000313" key="4">
    <source>
        <dbReference type="Proteomes" id="UP000830542"/>
    </source>
</evidence>
<proteinExistence type="predicted"/>
<geneLocation type="plasmid" evidence="3 4">
    <name>unnamed4</name>
</geneLocation>
<dbReference type="EMBL" id="CP095007">
    <property type="protein sequence ID" value="UOO96910.1"/>
    <property type="molecule type" value="Genomic_DNA"/>
</dbReference>
<evidence type="ECO:0000313" key="3">
    <source>
        <dbReference type="EMBL" id="UOO97374.1"/>
    </source>
</evidence>
<protein>
    <submittedName>
        <fullName evidence="1">Transposase</fullName>
    </submittedName>
</protein>
<dbReference type="KEGG" id="hdo:MUK72_17000"/>
<dbReference type="KEGG" id="hdo:MUK72_11205"/>
<keyword evidence="4" id="KW-1185">Reference proteome</keyword>
<dbReference type="EMBL" id="CP095005">
    <property type="protein sequence ID" value="UOO94530.1"/>
    <property type="molecule type" value="Genomic_DNA"/>
</dbReference>
<dbReference type="RefSeq" id="WP_244700560.1">
    <property type="nucleotide sequence ID" value="NZ_CP095005.1"/>
</dbReference>
<dbReference type="EMBL" id="CP095009">
    <property type="protein sequence ID" value="UOO97374.1"/>
    <property type="molecule type" value="Genomic_DNA"/>
</dbReference>
<geneLocation type="plasmid" evidence="2 4">
    <name>unnamed2</name>
</geneLocation>
<evidence type="ECO:0000313" key="2">
    <source>
        <dbReference type="EMBL" id="UOO96910.1"/>
    </source>
</evidence>